<dbReference type="Proteomes" id="UP000054565">
    <property type="component" value="Unassembled WGS sequence"/>
</dbReference>
<accession>A0A0J6YEC1</accession>
<sequence>MEPTATSSDAARSDATVICSVMPPPSALPTTTLHARDTTPSSGSRHHAVMRRNPRAVATVPVGQERTSVQKASTGDNNNPTTELPGGSTSRASSLSTTRACASDTRMTTRFPKSTQI</sequence>
<feature type="compositionally biased region" description="Polar residues" evidence="1">
    <location>
        <begin position="28"/>
        <end position="43"/>
    </location>
</feature>
<reference evidence="3" key="1">
    <citation type="journal article" date="2010" name="Genome Res.">
        <title>Population genomic sequencing of Coccidioides fungi reveals recent hybridization and transposon control.</title>
        <authorList>
            <person name="Neafsey D.E."/>
            <person name="Barker B.M."/>
            <person name="Sharpton T.J."/>
            <person name="Stajich J.E."/>
            <person name="Park D.J."/>
            <person name="Whiston E."/>
            <person name="Hung C.-Y."/>
            <person name="McMahan C."/>
            <person name="White J."/>
            <person name="Sykes S."/>
            <person name="Heiman D."/>
            <person name="Young S."/>
            <person name="Zeng Q."/>
            <person name="Abouelleil A."/>
            <person name="Aftuck L."/>
            <person name="Bessette D."/>
            <person name="Brown A."/>
            <person name="FitzGerald M."/>
            <person name="Lui A."/>
            <person name="Macdonald J.P."/>
            <person name="Priest M."/>
            <person name="Orbach M.J."/>
            <person name="Galgiani J.N."/>
            <person name="Kirkland T.N."/>
            <person name="Cole G.T."/>
            <person name="Birren B.W."/>
            <person name="Henn M.R."/>
            <person name="Taylor J.W."/>
            <person name="Rounsley S.D."/>
        </authorList>
    </citation>
    <scope>NUCLEOTIDE SEQUENCE [LARGE SCALE GENOMIC DNA]</scope>
    <source>
        <strain evidence="3">RMSCC 2394</strain>
    </source>
</reference>
<evidence type="ECO:0000313" key="2">
    <source>
        <dbReference type="EMBL" id="KMP05328.1"/>
    </source>
</evidence>
<feature type="compositionally biased region" description="Low complexity" evidence="1">
    <location>
        <begin position="1"/>
        <end position="16"/>
    </location>
</feature>
<protein>
    <submittedName>
        <fullName evidence="2">Uncharacterized protein</fullName>
    </submittedName>
</protein>
<feature type="compositionally biased region" description="Basic residues" evidence="1">
    <location>
        <begin position="44"/>
        <end position="54"/>
    </location>
</feature>
<dbReference type="EMBL" id="DS028095">
    <property type="protein sequence ID" value="KMP05328.1"/>
    <property type="molecule type" value="Genomic_DNA"/>
</dbReference>
<name>A0A0J6YEC1_COCIT</name>
<feature type="compositionally biased region" description="Polar residues" evidence="1">
    <location>
        <begin position="65"/>
        <end position="82"/>
    </location>
</feature>
<dbReference type="AlphaFoldDB" id="A0A0J6YEC1"/>
<evidence type="ECO:0000313" key="3">
    <source>
        <dbReference type="Proteomes" id="UP000054565"/>
    </source>
</evidence>
<gene>
    <name evidence="2" type="ORF">CIRG_05009</name>
</gene>
<feature type="compositionally biased region" description="Low complexity" evidence="1">
    <location>
        <begin position="88"/>
        <end position="103"/>
    </location>
</feature>
<evidence type="ECO:0000256" key="1">
    <source>
        <dbReference type="SAM" id="MobiDB-lite"/>
    </source>
</evidence>
<organism evidence="2 3">
    <name type="scientific">Coccidioides immitis RMSCC 2394</name>
    <dbReference type="NCBI Taxonomy" id="404692"/>
    <lineage>
        <taxon>Eukaryota</taxon>
        <taxon>Fungi</taxon>
        <taxon>Dikarya</taxon>
        <taxon>Ascomycota</taxon>
        <taxon>Pezizomycotina</taxon>
        <taxon>Eurotiomycetes</taxon>
        <taxon>Eurotiomycetidae</taxon>
        <taxon>Onygenales</taxon>
        <taxon>Onygenaceae</taxon>
        <taxon>Coccidioides</taxon>
    </lineage>
</organism>
<feature type="region of interest" description="Disordered" evidence="1">
    <location>
        <begin position="1"/>
        <end position="117"/>
    </location>
</feature>
<proteinExistence type="predicted"/>
<feature type="compositionally biased region" description="Polar residues" evidence="1">
    <location>
        <begin position="105"/>
        <end position="117"/>
    </location>
</feature>